<sequence>MPSGTILSISSISSLVTAILPFVQSKDVINLAEGGPDTVENAVALCPNCHRKCHFGNDGELFSLGLYECVERLKR</sequence>
<keyword evidence="3" id="KW-1185">Reference proteome</keyword>
<dbReference type="GO" id="GO:0004519">
    <property type="term" value="F:endonuclease activity"/>
    <property type="evidence" value="ECO:0007669"/>
    <property type="project" value="UniProtKB-KW"/>
</dbReference>
<evidence type="ECO:0000313" key="2">
    <source>
        <dbReference type="EMBL" id="MBJ6750998.1"/>
    </source>
</evidence>
<dbReference type="Pfam" id="PF01844">
    <property type="entry name" value="HNH"/>
    <property type="match status" value="1"/>
</dbReference>
<dbReference type="RefSeq" id="WP_199389477.1">
    <property type="nucleotide sequence ID" value="NZ_JAEMHL010000005.1"/>
</dbReference>
<evidence type="ECO:0000259" key="1">
    <source>
        <dbReference type="Pfam" id="PF01844"/>
    </source>
</evidence>
<name>A0ABS0YFA0_9BACT</name>
<keyword evidence="2" id="KW-0255">Endonuclease</keyword>
<keyword evidence="2" id="KW-0540">Nuclease</keyword>
<keyword evidence="2" id="KW-0378">Hydrolase</keyword>
<dbReference type="EMBL" id="JAEMHL010000005">
    <property type="protein sequence ID" value="MBJ6750998.1"/>
    <property type="molecule type" value="Genomic_DNA"/>
</dbReference>
<reference evidence="2 3" key="1">
    <citation type="submission" date="2020-12" db="EMBL/GenBank/DDBJ databases">
        <title>Geomonas sp. Red421, isolated from paddy soil.</title>
        <authorList>
            <person name="Xu Z."/>
            <person name="Zhang Z."/>
            <person name="Masuda Y."/>
            <person name="Itoh H."/>
            <person name="Senoo K."/>
        </authorList>
    </citation>
    <scope>NUCLEOTIDE SEQUENCE [LARGE SCALE GENOMIC DNA]</scope>
    <source>
        <strain evidence="2 3">Red421</strain>
    </source>
</reference>
<comment type="caution">
    <text evidence="2">The sequence shown here is derived from an EMBL/GenBank/DDBJ whole genome shotgun (WGS) entry which is preliminary data.</text>
</comment>
<dbReference type="InterPro" id="IPR003615">
    <property type="entry name" value="HNH_nuc"/>
</dbReference>
<dbReference type="Proteomes" id="UP000614714">
    <property type="component" value="Unassembled WGS sequence"/>
</dbReference>
<organism evidence="2 3">
    <name type="scientific">Geomonas anaerohicana</name>
    <dbReference type="NCBI Taxonomy" id="2798583"/>
    <lineage>
        <taxon>Bacteria</taxon>
        <taxon>Pseudomonadati</taxon>
        <taxon>Thermodesulfobacteriota</taxon>
        <taxon>Desulfuromonadia</taxon>
        <taxon>Geobacterales</taxon>
        <taxon>Geobacteraceae</taxon>
        <taxon>Geomonas</taxon>
    </lineage>
</organism>
<feature type="domain" description="HNH" evidence="1">
    <location>
        <begin position="28"/>
        <end position="54"/>
    </location>
</feature>
<protein>
    <submittedName>
        <fullName evidence="2">HNH endonuclease</fullName>
    </submittedName>
</protein>
<evidence type="ECO:0000313" key="3">
    <source>
        <dbReference type="Proteomes" id="UP000614714"/>
    </source>
</evidence>
<accession>A0ABS0YFA0</accession>
<gene>
    <name evidence="2" type="ORF">JFN91_12315</name>
</gene>
<dbReference type="CDD" id="cd00085">
    <property type="entry name" value="HNHc"/>
    <property type="match status" value="1"/>
</dbReference>
<dbReference type="InterPro" id="IPR002711">
    <property type="entry name" value="HNH"/>
</dbReference>
<proteinExistence type="predicted"/>